<feature type="non-terminal residue" evidence="1">
    <location>
        <position position="1"/>
    </location>
</feature>
<evidence type="ECO:0000313" key="1">
    <source>
        <dbReference type="EMBL" id="CAH3029401.1"/>
    </source>
</evidence>
<protein>
    <submittedName>
        <fullName evidence="1">Uncharacterized protein</fullName>
    </submittedName>
</protein>
<keyword evidence="2" id="KW-1185">Reference proteome</keyword>
<gene>
    <name evidence="1" type="ORF">PEVE_00036056</name>
</gene>
<dbReference type="EMBL" id="CALNXI010000569">
    <property type="protein sequence ID" value="CAH3029401.1"/>
    <property type="molecule type" value="Genomic_DNA"/>
</dbReference>
<reference evidence="1 2" key="1">
    <citation type="submission" date="2022-05" db="EMBL/GenBank/DDBJ databases">
        <authorList>
            <consortium name="Genoscope - CEA"/>
            <person name="William W."/>
        </authorList>
    </citation>
    <scope>NUCLEOTIDE SEQUENCE [LARGE SCALE GENOMIC DNA]</scope>
</reference>
<evidence type="ECO:0000313" key="2">
    <source>
        <dbReference type="Proteomes" id="UP001159427"/>
    </source>
</evidence>
<accession>A0ABN8MPP2</accession>
<name>A0ABN8MPP2_9CNID</name>
<organism evidence="1 2">
    <name type="scientific">Porites evermanni</name>
    <dbReference type="NCBI Taxonomy" id="104178"/>
    <lineage>
        <taxon>Eukaryota</taxon>
        <taxon>Metazoa</taxon>
        <taxon>Cnidaria</taxon>
        <taxon>Anthozoa</taxon>
        <taxon>Hexacorallia</taxon>
        <taxon>Scleractinia</taxon>
        <taxon>Fungiina</taxon>
        <taxon>Poritidae</taxon>
        <taxon>Porites</taxon>
    </lineage>
</organism>
<sequence length="303" mass="34721">FRDIYRSLKLHMEFHGFGRDAAADILNLREVGEYLELGADDALEIECAIDPGSKLLEIFSNMAVYGAPTDPGSKEHAEEVWKMATDLLRYVNKPLEGRDRLRNRFRPKVLTKVSRSENKIKKWSVGSSVAVSHFLRPLYLYNRIRHFKPSLKGAVIHNEPLETAETNAEWESEAFGGKGYETSKKPCQTCQSKFWNLQCFGESDQREFSSAQCAEYCPINQLLPEETTPEDEITRQELDTALGQFRQRCWFLYEDFGNIAQICREASNFGDIEHLRNAYEEHVRDSVIIFGIRPELNGSLSPA</sequence>
<proteinExistence type="predicted"/>
<dbReference type="Proteomes" id="UP001159427">
    <property type="component" value="Unassembled WGS sequence"/>
</dbReference>
<comment type="caution">
    <text evidence="1">The sequence shown here is derived from an EMBL/GenBank/DDBJ whole genome shotgun (WGS) entry which is preliminary data.</text>
</comment>